<dbReference type="AlphaFoldDB" id="A0A5Q4ZKQ8"/>
<dbReference type="InterPro" id="IPR042100">
    <property type="entry name" value="Bug_dom1"/>
</dbReference>
<organism evidence="3 4">
    <name type="scientific">Paraburkholderia dioscoreae</name>
    <dbReference type="NCBI Taxonomy" id="2604047"/>
    <lineage>
        <taxon>Bacteria</taxon>
        <taxon>Pseudomonadati</taxon>
        <taxon>Pseudomonadota</taxon>
        <taxon>Betaproteobacteria</taxon>
        <taxon>Burkholderiales</taxon>
        <taxon>Burkholderiaceae</taxon>
        <taxon>Paraburkholderia</taxon>
    </lineage>
</organism>
<dbReference type="SUPFAM" id="SSF53850">
    <property type="entry name" value="Periplasmic binding protein-like II"/>
    <property type="match status" value="1"/>
</dbReference>
<dbReference type="Pfam" id="PF03401">
    <property type="entry name" value="TctC"/>
    <property type="match status" value="1"/>
</dbReference>
<feature type="region of interest" description="Disordered" evidence="2">
    <location>
        <begin position="1"/>
        <end position="24"/>
    </location>
</feature>
<reference evidence="3 4" key="1">
    <citation type="submission" date="2019-08" db="EMBL/GenBank/DDBJ databases">
        <authorList>
            <person name="Herpell B J."/>
        </authorList>
    </citation>
    <scope>NUCLEOTIDE SEQUENCE [LARGE SCALE GENOMIC DNA]</scope>
    <source>
        <strain evidence="4">Msb3</strain>
    </source>
</reference>
<dbReference type="Gene3D" id="3.40.190.10">
    <property type="entry name" value="Periplasmic binding protein-like II"/>
    <property type="match status" value="1"/>
</dbReference>
<protein>
    <recommendedName>
        <fullName evidence="5">Tripartite tricarboxylate transporter substrate binding protein</fullName>
    </recommendedName>
</protein>
<dbReference type="InterPro" id="IPR005064">
    <property type="entry name" value="BUG"/>
</dbReference>
<dbReference type="Proteomes" id="UP000325811">
    <property type="component" value="Chromosome II"/>
</dbReference>
<evidence type="ECO:0000313" key="3">
    <source>
        <dbReference type="EMBL" id="VVD32266.1"/>
    </source>
</evidence>
<evidence type="ECO:0008006" key="5">
    <source>
        <dbReference type="Google" id="ProtNLM"/>
    </source>
</evidence>
<evidence type="ECO:0000313" key="4">
    <source>
        <dbReference type="Proteomes" id="UP000325811"/>
    </source>
</evidence>
<dbReference type="CDD" id="cd07012">
    <property type="entry name" value="PBP2_Bug_TTT"/>
    <property type="match status" value="1"/>
</dbReference>
<evidence type="ECO:0000256" key="2">
    <source>
        <dbReference type="SAM" id="MobiDB-lite"/>
    </source>
</evidence>
<accession>A0A5Q4ZKQ8</accession>
<name>A0A5Q4ZKQ8_9BURK</name>
<evidence type="ECO:0000256" key="1">
    <source>
        <dbReference type="ARBA" id="ARBA00006987"/>
    </source>
</evidence>
<dbReference type="PANTHER" id="PTHR42928:SF5">
    <property type="entry name" value="BLR1237 PROTEIN"/>
    <property type="match status" value="1"/>
</dbReference>
<dbReference type="KEGG" id="pdio:PDMSB3_0968.1"/>
<gene>
    <name evidence="3" type="ORF">PDMSB3_0968</name>
</gene>
<dbReference type="EMBL" id="LR699554">
    <property type="protein sequence ID" value="VVD32266.1"/>
    <property type="molecule type" value="Genomic_DNA"/>
</dbReference>
<keyword evidence="4" id="KW-1185">Reference proteome</keyword>
<dbReference type="PIRSF" id="PIRSF017082">
    <property type="entry name" value="YflP"/>
    <property type="match status" value="1"/>
</dbReference>
<sequence>MPSGILRNANESTETRSMDEPTRRNVVTRRTCLASLAALAASAWIPAARADYPDSPIRIIIAFPAGAGEAEARIVAKTLGAKLGQPVIVEAHPGAGGNIAAAYVAKSRGDGYMLLLGVSTFFETNPMIYRDIGYKPADLQPVSIISEQPFLLIVNASLPVHSLQELIAYARARPGKVTNATAGPGSPLDLIGKEFMVRAGVQIINVPYKGGGEDAMAVLGGFCDMLFGGVADVMAGIQSGKMRPICVTGSRRLPHFPDLPTIAEAGLQGYDFSVWNCLSAPASTPAPVVEKLHAAIVQTMASPEVQAGFDRIGFFPVSGTGAELSRRIATETEVWRGVLKKAGVAPQ</sequence>
<proteinExistence type="inferred from homology"/>
<feature type="compositionally biased region" description="Basic and acidic residues" evidence="2">
    <location>
        <begin position="13"/>
        <end position="23"/>
    </location>
</feature>
<dbReference type="PANTHER" id="PTHR42928">
    <property type="entry name" value="TRICARBOXYLATE-BINDING PROTEIN"/>
    <property type="match status" value="1"/>
</dbReference>
<comment type="similarity">
    <text evidence="1">Belongs to the UPF0065 (bug) family.</text>
</comment>
<dbReference type="Gene3D" id="3.40.190.150">
    <property type="entry name" value="Bordetella uptake gene, domain 1"/>
    <property type="match status" value="1"/>
</dbReference>